<keyword evidence="2" id="KW-0732">Signal</keyword>
<evidence type="ECO:0008006" key="5">
    <source>
        <dbReference type="Google" id="ProtNLM"/>
    </source>
</evidence>
<sequence length="334" mass="34004">MPTALPRPRGRVLLAFAATAAAALGLTLGPLVPAALAAQVEWSVAPANGDGPDGRISLRHVADPGATVGDAIAVTNLGAEPAEFSVASGDGVLGGNGAFDIARGEPTGSGSWIRVGGLDDGGLTLAGGETRVLPVTVTIPDRATPGDHPAGIAVGVSSAQDGVTVQQRIGVRLHLRVAGELEPAVDVRGVETSYTPSWIPFVPGTLRVDYEVANTGNVRLGATTTLDAAGPLGLASAEHTGRVDELLPGDDVARSAEVTVFPLFALFGDLTATPLAVGEDQVPLPAAGTHSFTSVAVPWLELAVLVLVGLLVRRVVRRRRATASEPEREPVAAR</sequence>
<feature type="signal peptide" evidence="2">
    <location>
        <begin position="1"/>
        <end position="37"/>
    </location>
</feature>
<evidence type="ECO:0000256" key="1">
    <source>
        <dbReference type="SAM" id="Phobius"/>
    </source>
</evidence>
<dbReference type="EMBL" id="JAENJH010000003">
    <property type="protein sequence ID" value="MBK1785970.1"/>
    <property type="molecule type" value="Genomic_DNA"/>
</dbReference>
<dbReference type="AlphaFoldDB" id="A0A934QTB8"/>
<name>A0A934QTB8_9PSEU</name>
<gene>
    <name evidence="3" type="ORF">JHE00_16685</name>
</gene>
<keyword evidence="1" id="KW-0472">Membrane</keyword>
<accession>A0A934QTB8</accession>
<evidence type="ECO:0000313" key="3">
    <source>
        <dbReference type="EMBL" id="MBK1785970.1"/>
    </source>
</evidence>
<keyword evidence="4" id="KW-1185">Reference proteome</keyword>
<organism evidence="3 4">
    <name type="scientific">Prauserella cavernicola</name>
    <dbReference type="NCBI Taxonomy" id="2800127"/>
    <lineage>
        <taxon>Bacteria</taxon>
        <taxon>Bacillati</taxon>
        <taxon>Actinomycetota</taxon>
        <taxon>Actinomycetes</taxon>
        <taxon>Pseudonocardiales</taxon>
        <taxon>Pseudonocardiaceae</taxon>
        <taxon>Prauserella</taxon>
    </lineage>
</organism>
<keyword evidence="1" id="KW-0812">Transmembrane</keyword>
<reference evidence="3" key="1">
    <citation type="submission" date="2020-12" db="EMBL/GenBank/DDBJ databases">
        <title>Prauserella sp. ASG 168, a novel actinomycete isolated from cave rock.</title>
        <authorList>
            <person name="Suriyachadkun C."/>
        </authorList>
    </citation>
    <scope>NUCLEOTIDE SEQUENCE</scope>
    <source>
        <strain evidence="3">ASG 168</strain>
    </source>
</reference>
<proteinExistence type="predicted"/>
<dbReference type="PROSITE" id="PS51318">
    <property type="entry name" value="TAT"/>
    <property type="match status" value="1"/>
</dbReference>
<evidence type="ECO:0000313" key="4">
    <source>
        <dbReference type="Proteomes" id="UP000635245"/>
    </source>
</evidence>
<feature type="chain" id="PRO_5036828463" description="DUF916 domain-containing protein" evidence="2">
    <location>
        <begin position="38"/>
        <end position="334"/>
    </location>
</feature>
<protein>
    <recommendedName>
        <fullName evidence="5">DUF916 domain-containing protein</fullName>
    </recommendedName>
</protein>
<comment type="caution">
    <text evidence="3">The sequence shown here is derived from an EMBL/GenBank/DDBJ whole genome shotgun (WGS) entry which is preliminary data.</text>
</comment>
<dbReference type="InterPro" id="IPR006311">
    <property type="entry name" value="TAT_signal"/>
</dbReference>
<dbReference type="RefSeq" id="WP_200318965.1">
    <property type="nucleotide sequence ID" value="NZ_JAENJH010000003.1"/>
</dbReference>
<keyword evidence="1" id="KW-1133">Transmembrane helix</keyword>
<feature type="transmembrane region" description="Helical" evidence="1">
    <location>
        <begin position="292"/>
        <end position="312"/>
    </location>
</feature>
<evidence type="ECO:0000256" key="2">
    <source>
        <dbReference type="SAM" id="SignalP"/>
    </source>
</evidence>
<dbReference type="Proteomes" id="UP000635245">
    <property type="component" value="Unassembled WGS sequence"/>
</dbReference>